<feature type="compositionally biased region" description="Polar residues" evidence="10">
    <location>
        <begin position="1492"/>
        <end position="1514"/>
    </location>
</feature>
<feature type="region of interest" description="Disordered" evidence="10">
    <location>
        <begin position="645"/>
        <end position="703"/>
    </location>
</feature>
<name>A0AAN9UZX1_9ORTH</name>
<evidence type="ECO:0000256" key="9">
    <source>
        <dbReference type="RuleBase" id="RU364059"/>
    </source>
</evidence>
<organism evidence="12 13">
    <name type="scientific">Gryllus longicercus</name>
    <dbReference type="NCBI Taxonomy" id="2509291"/>
    <lineage>
        <taxon>Eukaryota</taxon>
        <taxon>Metazoa</taxon>
        <taxon>Ecdysozoa</taxon>
        <taxon>Arthropoda</taxon>
        <taxon>Hexapoda</taxon>
        <taxon>Insecta</taxon>
        <taxon>Pterygota</taxon>
        <taxon>Neoptera</taxon>
        <taxon>Polyneoptera</taxon>
        <taxon>Orthoptera</taxon>
        <taxon>Ensifera</taxon>
        <taxon>Gryllidea</taxon>
        <taxon>Grylloidea</taxon>
        <taxon>Gryllidae</taxon>
        <taxon>Gryllinae</taxon>
        <taxon>Gryllus</taxon>
    </lineage>
</organism>
<dbReference type="InterPro" id="IPR051999">
    <property type="entry name" value="Mediator_complex_subunit_1"/>
</dbReference>
<comment type="function">
    <text evidence="9">Component of the Mediator complex, a coactivator involved in the regulated transcription of nearly all RNA polymerase II-dependent genes. Mediator functions as a bridge to convey information from gene-specific regulatory proteins to the basal RNA polymerase II transcription machinery. Mediator is recruited to promoters by direct interactions with regulatory proteins and serves as a scaffold for the assembly of a functional preinitiation complex with RNA polymerase II and the general transcription factors.</text>
</comment>
<dbReference type="Proteomes" id="UP001378592">
    <property type="component" value="Unassembled WGS sequence"/>
</dbReference>
<evidence type="ECO:0000259" key="11">
    <source>
        <dbReference type="Pfam" id="PF10744"/>
    </source>
</evidence>
<feature type="compositionally biased region" description="Low complexity" evidence="10">
    <location>
        <begin position="799"/>
        <end position="814"/>
    </location>
</feature>
<feature type="region of interest" description="Disordered" evidence="10">
    <location>
        <begin position="533"/>
        <end position="611"/>
    </location>
</feature>
<sequence length="1652" mass="176163">MSSVFAVKGYSDSPGVPKTRAPGPTYDKTKEWQMELLMEKLRSKAGQFKPFVESAKALRMSLLEKRYPVDSVERSQLQKCLDTLQHSIKVTSLQSMVERLECVSRQLGLKFMAGPAGGLDWFISSDMFYLEVVLEPSGCVKDVKIHHEGKVEQQSCEELVSCLSRGDFADFTAQLEGLASIYQLNAEKKVKCKAFSALQSLETDLGTLAQLQTVIKEPFNLVHKSPVGILEKRRGGHAMRLTYLVPPYELLDQKTRSAIPLSVDEVTTKNLGYSVMVCMEGSSSHKLQTSPLITVNRSPNGKNSPTYAALSANNSATLPACFVLRLNNPMPMCLTLVRCIQQITEIECGDLSSPHPFLSLITQHASAGQLDCANNRGLFVSLPDQHHCYFMTESKNMEGILVSNIPFSHPTHVPQILNYLRQQALFNVLVASCIRPASKLDLENLIMFEITALSWQHLSISFEHPLEETMATAELDLSDAANLKCKVYGSGCENNSVQEHASKILQRCLSIPITMRSLIHLWQRQKLRSNGMMNGSSLGMPPGNDQGRHGGANGHNVPDFDVSRVKTEPDTNSMSHNQSLGSGRQGFGSELADTTIGGFQSPVQTSENSVGIPNSFQLGALLSGPGPGGQGKSPIQLLNILGDQPAQPASTIKKSRKRKGESGIWRSPKRKQSEDCEIVLESSSSDSTPLGTPTSRDAPMDVSLDCEPEKAGSDFAEEEIMELDDMEDMLKTRKPKKEKKSSPPTIILDLPENKNIVPPSVSITPITSSSTSFNSVLTGMGLERRPGIEIIPICSGPQTSLPSSITITPISSKSLSDDRSRERKSGKSRNEEKIKLEKKRKRQKREDSPSGASMGPPDKLPIKQDPLSKPVSVSIKPTESPPLSNVRPASPAGTLRKITSSPTHMNLSVSKSGSNKPSSHQSPKHSPGYTTSSPKHHGTSSPKHQSSGSSGKPSMSALKSAASSPSTTGKSSSGDVSKVKSSSSSNKDKDRKVSSSSFSSGSSSSGSSPKLKSSSVKLKQLDLSSTSGESTSTTPSGGTTPPSGNSVSGSKTTSVPQVRNRKGSLSAVIDKLTAQHSGPEPSEITKEGRSCTTNPGNKTPGETNKNPGEYMVKPSSDGMKLTINKTRTKDSKSGSIVKTTASGSGSPKTHTGLKPGVNSGPASKKPHQMMQQKTSGSSSTMSSSGSSSKTSSGNQSSKVSVTKSSSSPVGGMLSKSVSKSSGSPKMTSSTDSSRRDNKPRPPKSSSDRDKSVFPGPKSSDVRKSSPVGLREDNEAFKMLNKLEPTLPPQLMVEGLMKSLDTKFQIPKLSARNNPSDSEAKKSASEKTTSGETSRIEPSSKPIDLAGKGESGCTSSKFPVSKSSDENKNLRASPVMTPVPPAMPVPPNQMVGLTSNVKTNTPSLPPVVTKAGDIVSLDTNLSTSVTTSTPVLNLSVTSPLDVNAETHDMSISGARGKSEIRMQGAVCKEDLTPSTKLEPVKCFSGSESSALSLTLPSSKTLDTSPKYNSSINVQKSADDSKKVSNITSDIVNKIPNKMNPASATPQQEAAEILLDFSSSSTIPTKTLPTDHPVSKLTTVPERALASTVPSRRNTPPPISSLPPPTGFPNSPSVSVHIVKSPATSPLVTPSPHSVSPCITDDELMDEALVGMGK</sequence>
<evidence type="ECO:0000313" key="13">
    <source>
        <dbReference type="Proteomes" id="UP001378592"/>
    </source>
</evidence>
<feature type="region of interest" description="Disordered" evidence="10">
    <location>
        <begin position="732"/>
        <end position="752"/>
    </location>
</feature>
<feature type="region of interest" description="Disordered" evidence="10">
    <location>
        <begin position="1306"/>
        <end position="1380"/>
    </location>
</feature>
<feature type="compositionally biased region" description="Basic and acidic residues" evidence="10">
    <location>
        <begin position="815"/>
        <end position="835"/>
    </location>
</feature>
<feature type="domain" description="Mediator complex subunit Med1" evidence="11">
    <location>
        <begin position="78"/>
        <end position="435"/>
    </location>
</feature>
<keyword evidence="7 9" id="KW-0539">Nucleus</keyword>
<feature type="compositionally biased region" description="Pro residues" evidence="10">
    <location>
        <begin position="1593"/>
        <end position="1605"/>
    </location>
</feature>
<feature type="region of interest" description="Disordered" evidence="10">
    <location>
        <begin position="793"/>
        <end position="1272"/>
    </location>
</feature>
<feature type="compositionally biased region" description="Polar residues" evidence="10">
    <location>
        <begin position="597"/>
        <end position="611"/>
    </location>
</feature>
<evidence type="ECO:0000313" key="12">
    <source>
        <dbReference type="EMBL" id="KAK7788942.1"/>
    </source>
</evidence>
<evidence type="ECO:0000256" key="5">
    <source>
        <dbReference type="ARBA" id="ARBA00023159"/>
    </source>
</evidence>
<keyword evidence="4 9" id="KW-0805">Transcription regulation</keyword>
<feature type="compositionally biased region" description="Polar residues" evidence="10">
    <location>
        <begin position="1351"/>
        <end position="1361"/>
    </location>
</feature>
<evidence type="ECO:0000256" key="8">
    <source>
        <dbReference type="ARBA" id="ARBA00031254"/>
    </source>
</evidence>
<feature type="region of interest" description="Disordered" evidence="10">
    <location>
        <begin position="1"/>
        <end position="25"/>
    </location>
</feature>
<feature type="compositionally biased region" description="Low complexity" evidence="10">
    <location>
        <begin position="1214"/>
        <end position="1231"/>
    </location>
</feature>
<feature type="compositionally biased region" description="Low complexity" evidence="10">
    <location>
        <begin position="1169"/>
        <end position="1207"/>
    </location>
</feature>
<feature type="compositionally biased region" description="Polar residues" evidence="10">
    <location>
        <begin position="1133"/>
        <end position="1149"/>
    </location>
</feature>
<comment type="caution">
    <text evidence="12">The sequence shown here is derived from an EMBL/GenBank/DDBJ whole genome shotgun (WGS) entry which is preliminary data.</text>
</comment>
<accession>A0AAN9UZX1</accession>
<dbReference type="GO" id="GO:0003712">
    <property type="term" value="F:transcription coregulator activity"/>
    <property type="evidence" value="ECO:0007669"/>
    <property type="project" value="InterPro"/>
</dbReference>
<dbReference type="PANTHER" id="PTHR12881:SF10">
    <property type="entry name" value="MEDIATOR OF RNA POLYMERASE II TRANSCRIPTION SUBUNIT 1"/>
    <property type="match status" value="1"/>
</dbReference>
<feature type="compositionally biased region" description="Polar residues" evidence="10">
    <location>
        <begin position="1090"/>
        <end position="1106"/>
    </location>
</feature>
<dbReference type="GO" id="GO:0016592">
    <property type="term" value="C:mediator complex"/>
    <property type="evidence" value="ECO:0007669"/>
    <property type="project" value="InterPro"/>
</dbReference>
<feature type="compositionally biased region" description="Polar residues" evidence="10">
    <location>
        <begin position="681"/>
        <end position="695"/>
    </location>
</feature>
<comment type="subcellular location">
    <subcellularLocation>
        <location evidence="1 9">Nucleus</location>
    </subcellularLocation>
</comment>
<evidence type="ECO:0000256" key="10">
    <source>
        <dbReference type="SAM" id="MobiDB-lite"/>
    </source>
</evidence>
<feature type="region of interest" description="Disordered" evidence="10">
    <location>
        <begin position="1492"/>
        <end position="1520"/>
    </location>
</feature>
<dbReference type="EMBL" id="JAZDUA010000891">
    <property type="protein sequence ID" value="KAK7788942.1"/>
    <property type="molecule type" value="Genomic_DNA"/>
</dbReference>
<dbReference type="GO" id="GO:0045944">
    <property type="term" value="P:positive regulation of transcription by RNA polymerase II"/>
    <property type="evidence" value="ECO:0007669"/>
    <property type="project" value="UniProtKB-ARBA"/>
</dbReference>
<keyword evidence="13" id="KW-1185">Reference proteome</keyword>
<keyword evidence="6 9" id="KW-0804">Transcription</keyword>
<dbReference type="InterPro" id="IPR019680">
    <property type="entry name" value="Mediator_Med1"/>
</dbReference>
<evidence type="ECO:0000256" key="4">
    <source>
        <dbReference type="ARBA" id="ARBA00023015"/>
    </source>
</evidence>
<reference evidence="12 13" key="1">
    <citation type="submission" date="2024-03" db="EMBL/GenBank/DDBJ databases">
        <title>The genome assembly and annotation of the cricket Gryllus longicercus Weissman &amp; Gray.</title>
        <authorList>
            <person name="Szrajer S."/>
            <person name="Gray D."/>
            <person name="Ylla G."/>
        </authorList>
    </citation>
    <scope>NUCLEOTIDE SEQUENCE [LARGE SCALE GENOMIC DNA]</scope>
    <source>
        <strain evidence="12">DAG 2021-001</strain>
        <tissue evidence="12">Whole body minus gut</tissue>
    </source>
</reference>
<feature type="compositionally biased region" description="Polar residues" evidence="10">
    <location>
        <begin position="897"/>
        <end position="907"/>
    </location>
</feature>
<feature type="compositionally biased region" description="Basic and acidic residues" evidence="10">
    <location>
        <begin position="1232"/>
        <end position="1251"/>
    </location>
</feature>
<comment type="similarity">
    <text evidence="2 9">Belongs to the Mediator complex subunit 1 family.</text>
</comment>
<feature type="compositionally biased region" description="Polar residues" evidence="10">
    <location>
        <begin position="570"/>
        <end position="582"/>
    </location>
</feature>
<dbReference type="Pfam" id="PF10744">
    <property type="entry name" value="Med1"/>
    <property type="match status" value="1"/>
</dbReference>
<evidence type="ECO:0000256" key="2">
    <source>
        <dbReference type="ARBA" id="ARBA00006210"/>
    </source>
</evidence>
<feature type="compositionally biased region" description="Low complexity" evidence="10">
    <location>
        <begin position="940"/>
        <end position="985"/>
    </location>
</feature>
<feature type="compositionally biased region" description="Basic and acidic residues" evidence="10">
    <location>
        <begin position="1259"/>
        <end position="1272"/>
    </location>
</feature>
<feature type="compositionally biased region" description="Low complexity" evidence="10">
    <location>
        <begin position="994"/>
        <end position="1050"/>
    </location>
</feature>
<gene>
    <name evidence="12" type="ORF">R5R35_011707</name>
</gene>
<dbReference type="PANTHER" id="PTHR12881">
    <property type="entry name" value="MEDIATOR OF RNA POLYMERASE II TRANSCRIPTION SUBUNIT 1"/>
    <property type="match status" value="1"/>
</dbReference>
<evidence type="ECO:0000256" key="1">
    <source>
        <dbReference type="ARBA" id="ARBA00004123"/>
    </source>
</evidence>
<keyword evidence="5 9" id="KW-0010">Activator</keyword>
<protein>
    <recommendedName>
        <fullName evidence="3 9">Mediator of RNA polymerase II transcription subunit 1</fullName>
    </recommendedName>
    <alternativeName>
        <fullName evidence="8 9">Mediator complex subunit 1</fullName>
    </alternativeName>
</protein>
<evidence type="ECO:0000256" key="3">
    <source>
        <dbReference type="ARBA" id="ARBA00020612"/>
    </source>
</evidence>
<feature type="region of interest" description="Disordered" evidence="10">
    <location>
        <begin position="1582"/>
        <end position="1614"/>
    </location>
</feature>
<evidence type="ECO:0000256" key="6">
    <source>
        <dbReference type="ARBA" id="ARBA00023163"/>
    </source>
</evidence>
<proteinExistence type="inferred from homology"/>
<feature type="compositionally biased region" description="Low complexity" evidence="10">
    <location>
        <begin position="908"/>
        <end position="927"/>
    </location>
</feature>
<evidence type="ECO:0000256" key="7">
    <source>
        <dbReference type="ARBA" id="ARBA00023242"/>
    </source>
</evidence>